<proteinExistence type="predicted"/>
<dbReference type="RefSeq" id="WP_196825226.1">
    <property type="nucleotide sequence ID" value="NZ_CP046980.1"/>
</dbReference>
<evidence type="ECO:0000313" key="3">
    <source>
        <dbReference type="Proteomes" id="UP000658613"/>
    </source>
</evidence>
<gene>
    <name evidence="2" type="ORF">IW254_001883</name>
</gene>
<feature type="compositionally biased region" description="Polar residues" evidence="1">
    <location>
        <begin position="49"/>
        <end position="59"/>
    </location>
</feature>
<name>A0A931E1C2_9CORY</name>
<evidence type="ECO:0008006" key="4">
    <source>
        <dbReference type="Google" id="ProtNLM"/>
    </source>
</evidence>
<sequence length="269" mass="30150">MNKEGELELIKNVYARTRNCVVTGPAAAVLMGVATEMWVRHADLKRRSGTNAGRQTRNSKGAVYRSGGFDPSRVGTTHGVAHVSVTQMLLDTYRYYGRLAALVSMESARQKWPMLTTERLLDRASELPQANGIKPFRSLIRYSVATSESALETLGRDQIIQANLPGIISIEYQVTIEWADDTGRIRRARVDMLINGFIAIEFDGAGKLRGDFGEPLQTLIDERSRERGLQNRGYVFLRVTWNDIRDGRVAAMVRSLILATEQGPKRTFF</sequence>
<organism evidence="2 3">
    <name type="scientific">Corynebacterium aquatimens</name>
    <dbReference type="NCBI Taxonomy" id="1190508"/>
    <lineage>
        <taxon>Bacteria</taxon>
        <taxon>Bacillati</taxon>
        <taxon>Actinomycetota</taxon>
        <taxon>Actinomycetes</taxon>
        <taxon>Mycobacteriales</taxon>
        <taxon>Corynebacteriaceae</taxon>
        <taxon>Corynebacterium</taxon>
    </lineage>
</organism>
<accession>A0A931E1C2</accession>
<dbReference type="Proteomes" id="UP000658613">
    <property type="component" value="Unassembled WGS sequence"/>
</dbReference>
<keyword evidence="3" id="KW-1185">Reference proteome</keyword>
<feature type="region of interest" description="Disordered" evidence="1">
    <location>
        <begin position="46"/>
        <end position="67"/>
    </location>
</feature>
<evidence type="ECO:0000313" key="2">
    <source>
        <dbReference type="EMBL" id="MBG6122914.1"/>
    </source>
</evidence>
<dbReference type="AlphaFoldDB" id="A0A931E1C2"/>
<comment type="caution">
    <text evidence="2">The sequence shown here is derived from an EMBL/GenBank/DDBJ whole genome shotgun (WGS) entry which is preliminary data.</text>
</comment>
<reference evidence="2" key="1">
    <citation type="submission" date="2020-11" db="EMBL/GenBank/DDBJ databases">
        <title>Sequencing the genomes of 1000 actinobacteria strains.</title>
        <authorList>
            <person name="Klenk H.-P."/>
        </authorList>
    </citation>
    <scope>NUCLEOTIDE SEQUENCE</scope>
    <source>
        <strain evidence="2">DSM 45632</strain>
    </source>
</reference>
<protein>
    <recommendedName>
        <fullName evidence="4">DUF559 domain-containing protein</fullName>
    </recommendedName>
</protein>
<evidence type="ECO:0000256" key="1">
    <source>
        <dbReference type="SAM" id="MobiDB-lite"/>
    </source>
</evidence>
<dbReference type="EMBL" id="JADOUE010000001">
    <property type="protein sequence ID" value="MBG6122914.1"/>
    <property type="molecule type" value="Genomic_DNA"/>
</dbReference>